<dbReference type="SMART" id="SM01264">
    <property type="entry name" value="M16C_associated"/>
    <property type="match status" value="1"/>
</dbReference>
<sequence length="987" mass="108881">MPHPAFDCLRTVHIASLNVEMSEYRHKKTGASHFHLASDNPENVFLVALRTMPMDSTGVAHILEHTALCGSKRFPVRDPFFLMIRRSLNSFMNAFTSSDWTAYPFASQNRQDFFNLLSVYLDAVFYARLDPLDFAQEGIRVEFSEAENPNSPLVYKGVVFNEMKGAMSSPTSILSDVLNKYVFPTTTYHYNSGGDPETIPDLSYDDLIAFYKKHYHPSNAVFMTFGDIPAAELQRRFEEEALHSFERSETIKGKDEKRYYAPVIVEDHYPLDEGDLANKSHVVMSWLLGQTANISERLAMNLLNGVLLENSASPLRQFLETCGLGEAPSPMCGLDDNGREMSFACGLEGSAADKAADIEAGILDVLQKVAVEGVAQEEVEAVLHQIELSQREIGGDSYPYGLQLVLNGLNAALQDADPLALWDVDSVLAQLRQSIQDPDYIKNLVKTALLDNPHRVRLTLKPDNTISQKRQAAEAARLAKIQQGLSEADKQAIIANTKALVARQAQIDDVSILPKVGLADIPADLKIAEGKSYTLPINGVDVPITTFEAGTNGLFYQQIIIDLPNLTEREQSLVPFYSSLLSELGAGEHDYLAMQQWQSQVSGGVRMGLSMRTSLNNAGQAQAHLVASCKALHYNTDSFNLLKTILEQLRFDEAERVQDLLAQRKARFEASITDSGHALAMQTASHSMSALSQLEYRISGLPALRTLRELVANSQNEQGITSLLAELQAIHHKVLAAPRQFLLIAEKERLATLVENLQQTWSFDSAQLPDDSSATLREHALTSLRAGQIQAQANPQATQIAWLANTQVQFCAAAYPAVPIDHDDAPALMILGGFLRNGFLHRAIREQGGAYGGGAAYDSNACAFRFFSYRDPRLAETFADFEASLTWLQTNNHEERQLEEVILGIMASLDKPMSPAGEARSAFHNALYGRTPAQRRALRAKLLAVTIADLQAVAAKYLSAERMSKAVVAPYSQAETVQGLGFTIERL</sequence>
<dbReference type="InterPro" id="IPR007863">
    <property type="entry name" value="Peptidase_M16_C"/>
</dbReference>
<evidence type="ECO:0000259" key="1">
    <source>
        <dbReference type="SMART" id="SM01264"/>
    </source>
</evidence>
<dbReference type="Pfam" id="PF08367">
    <property type="entry name" value="M16C_assoc"/>
    <property type="match status" value="1"/>
</dbReference>
<reference evidence="2 3" key="1">
    <citation type="submission" date="2018-04" db="EMBL/GenBank/DDBJ databases">
        <title>Genomic Encyclopedia of Archaeal and Bacterial Type Strains, Phase II (KMG-II): from individual species to whole genera.</title>
        <authorList>
            <person name="Goeker M."/>
        </authorList>
    </citation>
    <scope>NUCLEOTIDE SEQUENCE [LARGE SCALE GENOMIC DNA]</scope>
    <source>
        <strain evidence="2 3">DSM 5822</strain>
    </source>
</reference>
<dbReference type="Proteomes" id="UP000244223">
    <property type="component" value="Unassembled WGS sequence"/>
</dbReference>
<dbReference type="EMBL" id="QAON01000007">
    <property type="protein sequence ID" value="PTQ89389.1"/>
    <property type="molecule type" value="Genomic_DNA"/>
</dbReference>
<gene>
    <name evidence="2" type="ORF">C8N29_107122</name>
</gene>
<dbReference type="AlphaFoldDB" id="A0A2T5IZF2"/>
<feature type="domain" description="Peptidase M16C associated" evidence="1">
    <location>
        <begin position="460"/>
        <end position="710"/>
    </location>
</feature>
<keyword evidence="3" id="KW-1185">Reference proteome</keyword>
<dbReference type="OrthoDB" id="9762027at2"/>
<evidence type="ECO:0000313" key="2">
    <source>
        <dbReference type="EMBL" id="PTQ89389.1"/>
    </source>
</evidence>
<dbReference type="Pfam" id="PF22516">
    <property type="entry name" value="PreP_C"/>
    <property type="match status" value="1"/>
</dbReference>
<dbReference type="GO" id="GO:0046872">
    <property type="term" value="F:metal ion binding"/>
    <property type="evidence" value="ECO:0007669"/>
    <property type="project" value="InterPro"/>
</dbReference>
<dbReference type="FunFam" id="3.30.830.10:FF:000011">
    <property type="entry name" value="Presequence protease, mitochondrial"/>
    <property type="match status" value="1"/>
</dbReference>
<dbReference type="PANTHER" id="PTHR43016:SF13">
    <property type="entry name" value="PRESEQUENCE PROTEASE, MITOCHONDRIAL"/>
    <property type="match status" value="1"/>
</dbReference>
<dbReference type="SUPFAM" id="SSF63411">
    <property type="entry name" value="LuxS/MPP-like metallohydrolase"/>
    <property type="match status" value="4"/>
</dbReference>
<organism evidence="2 3">
    <name type="scientific">Agitococcus lubricus</name>
    <dbReference type="NCBI Taxonomy" id="1077255"/>
    <lineage>
        <taxon>Bacteria</taxon>
        <taxon>Pseudomonadati</taxon>
        <taxon>Pseudomonadota</taxon>
        <taxon>Gammaproteobacteria</taxon>
        <taxon>Moraxellales</taxon>
        <taxon>Moraxellaceae</taxon>
        <taxon>Agitococcus</taxon>
    </lineage>
</organism>
<dbReference type="InterPro" id="IPR055130">
    <property type="entry name" value="PreP_C"/>
</dbReference>
<proteinExistence type="predicted"/>
<dbReference type="InterPro" id="IPR011249">
    <property type="entry name" value="Metalloenz_LuxS/M16"/>
</dbReference>
<dbReference type="Gene3D" id="3.30.830.10">
    <property type="entry name" value="Metalloenzyme, LuxS/M16 peptidase-like"/>
    <property type="match status" value="4"/>
</dbReference>
<dbReference type="PANTHER" id="PTHR43016">
    <property type="entry name" value="PRESEQUENCE PROTEASE"/>
    <property type="match status" value="1"/>
</dbReference>
<comment type="caution">
    <text evidence="2">The sequence shown here is derived from an EMBL/GenBank/DDBJ whole genome shotgun (WGS) entry which is preliminary data.</text>
</comment>
<accession>A0A2T5IZF2</accession>
<dbReference type="RefSeq" id="WP_107865713.1">
    <property type="nucleotide sequence ID" value="NZ_QAON01000007.1"/>
</dbReference>
<name>A0A2T5IZF2_9GAMM</name>
<dbReference type="Pfam" id="PF00675">
    <property type="entry name" value="Peptidase_M16"/>
    <property type="match status" value="1"/>
</dbReference>
<dbReference type="GO" id="GO:0006508">
    <property type="term" value="P:proteolysis"/>
    <property type="evidence" value="ECO:0007669"/>
    <property type="project" value="InterPro"/>
</dbReference>
<evidence type="ECO:0000313" key="3">
    <source>
        <dbReference type="Proteomes" id="UP000244223"/>
    </source>
</evidence>
<dbReference type="InterPro" id="IPR013578">
    <property type="entry name" value="Peptidase_M16C_assoc"/>
</dbReference>
<protein>
    <recommendedName>
        <fullName evidence="1">Peptidase M16C associated domain-containing protein</fullName>
    </recommendedName>
</protein>
<dbReference type="InterPro" id="IPR011765">
    <property type="entry name" value="Pept_M16_N"/>
</dbReference>
<dbReference type="Pfam" id="PF05193">
    <property type="entry name" value="Peptidase_M16_C"/>
    <property type="match status" value="1"/>
</dbReference>